<comment type="caution">
    <text evidence="2">The sequence shown here is derived from an EMBL/GenBank/DDBJ whole genome shotgun (WGS) entry which is preliminary data.</text>
</comment>
<feature type="compositionally biased region" description="Basic and acidic residues" evidence="1">
    <location>
        <begin position="107"/>
        <end position="133"/>
    </location>
</feature>
<name>A0A9D3Z282_DREPO</name>
<reference evidence="2" key="1">
    <citation type="journal article" date="2019" name="bioRxiv">
        <title>The Genome of the Zebra Mussel, Dreissena polymorpha: A Resource for Invasive Species Research.</title>
        <authorList>
            <person name="McCartney M.A."/>
            <person name="Auch B."/>
            <person name="Kono T."/>
            <person name="Mallez S."/>
            <person name="Zhang Y."/>
            <person name="Obille A."/>
            <person name="Becker A."/>
            <person name="Abrahante J.E."/>
            <person name="Garbe J."/>
            <person name="Badalamenti J.P."/>
            <person name="Herman A."/>
            <person name="Mangelson H."/>
            <person name="Liachko I."/>
            <person name="Sullivan S."/>
            <person name="Sone E.D."/>
            <person name="Koren S."/>
            <person name="Silverstein K.A.T."/>
            <person name="Beckman K.B."/>
            <person name="Gohl D.M."/>
        </authorList>
    </citation>
    <scope>NUCLEOTIDE SEQUENCE</scope>
    <source>
        <strain evidence="2">Duluth1</strain>
        <tissue evidence="2">Whole animal</tissue>
    </source>
</reference>
<evidence type="ECO:0000313" key="3">
    <source>
        <dbReference type="Proteomes" id="UP000828390"/>
    </source>
</evidence>
<keyword evidence="3" id="KW-1185">Reference proteome</keyword>
<dbReference type="AlphaFoldDB" id="A0A9D3Z282"/>
<evidence type="ECO:0000313" key="2">
    <source>
        <dbReference type="EMBL" id="KAH3709556.1"/>
    </source>
</evidence>
<feature type="region of interest" description="Disordered" evidence="1">
    <location>
        <begin position="97"/>
        <end position="170"/>
    </location>
</feature>
<protein>
    <submittedName>
        <fullName evidence="2">Uncharacterized protein</fullName>
    </submittedName>
</protein>
<feature type="region of interest" description="Disordered" evidence="1">
    <location>
        <begin position="188"/>
        <end position="216"/>
    </location>
</feature>
<reference evidence="2" key="2">
    <citation type="submission" date="2020-11" db="EMBL/GenBank/DDBJ databases">
        <authorList>
            <person name="McCartney M.A."/>
            <person name="Auch B."/>
            <person name="Kono T."/>
            <person name="Mallez S."/>
            <person name="Becker A."/>
            <person name="Gohl D.M."/>
            <person name="Silverstein K.A.T."/>
            <person name="Koren S."/>
            <person name="Bechman K.B."/>
            <person name="Herman A."/>
            <person name="Abrahante J.E."/>
            <person name="Garbe J."/>
        </authorList>
    </citation>
    <scope>NUCLEOTIDE SEQUENCE</scope>
    <source>
        <strain evidence="2">Duluth1</strain>
        <tissue evidence="2">Whole animal</tissue>
    </source>
</reference>
<dbReference type="OrthoDB" id="10050556at2759"/>
<sequence length="252" mass="28691">MEVNPGPPSQCYCCERVTPSLMDIDAALNELGMLSSVTDSRRQYLQERGRTRSESAILTKHSSRPKAHSLPVSSSMSNYHILHIDTKYVTGFSDTQTRVNSSNEAGSSHEPDQRNDEVFVDHSKEYRNPREDIDSSIENNRRTRMMRMKHRQTDFSARSRRMLARKRAQQPYEVPWRLTQSFQEGLLLKPNDPQESKSNSSSPVKPINPESLPRSRSLDNLDFSSFFISGSLERPDIDNVASGIKNLNVSDT</sequence>
<dbReference type="EMBL" id="JAIWYP010000014">
    <property type="protein sequence ID" value="KAH3709556.1"/>
    <property type="molecule type" value="Genomic_DNA"/>
</dbReference>
<feature type="region of interest" description="Disordered" evidence="1">
    <location>
        <begin position="47"/>
        <end position="73"/>
    </location>
</feature>
<gene>
    <name evidence="2" type="ORF">DPMN_069020</name>
</gene>
<dbReference type="Proteomes" id="UP000828390">
    <property type="component" value="Unassembled WGS sequence"/>
</dbReference>
<evidence type="ECO:0000256" key="1">
    <source>
        <dbReference type="SAM" id="MobiDB-lite"/>
    </source>
</evidence>
<organism evidence="2 3">
    <name type="scientific">Dreissena polymorpha</name>
    <name type="common">Zebra mussel</name>
    <name type="synonym">Mytilus polymorpha</name>
    <dbReference type="NCBI Taxonomy" id="45954"/>
    <lineage>
        <taxon>Eukaryota</taxon>
        <taxon>Metazoa</taxon>
        <taxon>Spiralia</taxon>
        <taxon>Lophotrochozoa</taxon>
        <taxon>Mollusca</taxon>
        <taxon>Bivalvia</taxon>
        <taxon>Autobranchia</taxon>
        <taxon>Heteroconchia</taxon>
        <taxon>Euheterodonta</taxon>
        <taxon>Imparidentia</taxon>
        <taxon>Neoheterodontei</taxon>
        <taxon>Myida</taxon>
        <taxon>Dreissenoidea</taxon>
        <taxon>Dreissenidae</taxon>
        <taxon>Dreissena</taxon>
    </lineage>
</organism>
<accession>A0A9D3Z282</accession>
<proteinExistence type="predicted"/>
<feature type="compositionally biased region" description="Polar residues" evidence="1">
    <location>
        <begin position="97"/>
        <end position="106"/>
    </location>
</feature>
<feature type="compositionally biased region" description="Basic residues" evidence="1">
    <location>
        <begin position="158"/>
        <end position="168"/>
    </location>
</feature>